<gene>
    <name evidence="2" type="ORF">S03H2_15844</name>
</gene>
<dbReference type="InterPro" id="IPR000257">
    <property type="entry name" value="Uroporphyrinogen_deCOase"/>
</dbReference>
<dbReference type="GO" id="GO:0004853">
    <property type="term" value="F:uroporphyrinogen decarboxylase activity"/>
    <property type="evidence" value="ECO:0007669"/>
    <property type="project" value="InterPro"/>
</dbReference>
<evidence type="ECO:0000259" key="1">
    <source>
        <dbReference type="Pfam" id="PF01208"/>
    </source>
</evidence>
<protein>
    <recommendedName>
        <fullName evidence="1">Uroporphyrinogen decarboxylase (URO-D) domain-containing protein</fullName>
    </recommendedName>
</protein>
<evidence type="ECO:0000313" key="2">
    <source>
        <dbReference type="EMBL" id="GAH36294.1"/>
    </source>
</evidence>
<dbReference type="Gene3D" id="3.20.20.210">
    <property type="match status" value="1"/>
</dbReference>
<dbReference type="InterPro" id="IPR038071">
    <property type="entry name" value="UROD/MetE-like_sf"/>
</dbReference>
<accession>X1G3Y9</accession>
<feature type="domain" description="Uroporphyrinogen decarboxylase (URO-D)" evidence="1">
    <location>
        <begin position="1"/>
        <end position="48"/>
    </location>
</feature>
<dbReference type="Pfam" id="PF01208">
    <property type="entry name" value="URO-D"/>
    <property type="match status" value="1"/>
</dbReference>
<dbReference type="EMBL" id="BARU01008064">
    <property type="protein sequence ID" value="GAH36294.1"/>
    <property type="molecule type" value="Genomic_DNA"/>
</dbReference>
<feature type="non-terminal residue" evidence="2">
    <location>
        <position position="1"/>
    </location>
</feature>
<proteinExistence type="predicted"/>
<dbReference type="AlphaFoldDB" id="X1G3Y9"/>
<reference evidence="2" key="1">
    <citation type="journal article" date="2014" name="Front. Microbiol.">
        <title>High frequency of phylogenetically diverse reductive dehalogenase-homologous genes in deep subseafloor sedimentary metagenomes.</title>
        <authorList>
            <person name="Kawai M."/>
            <person name="Futagami T."/>
            <person name="Toyoda A."/>
            <person name="Takaki Y."/>
            <person name="Nishi S."/>
            <person name="Hori S."/>
            <person name="Arai W."/>
            <person name="Tsubouchi T."/>
            <person name="Morono Y."/>
            <person name="Uchiyama I."/>
            <person name="Ito T."/>
            <person name="Fujiyama A."/>
            <person name="Inagaki F."/>
            <person name="Takami H."/>
        </authorList>
    </citation>
    <scope>NUCLEOTIDE SEQUENCE</scope>
    <source>
        <strain evidence="2">Expedition CK06-06</strain>
    </source>
</reference>
<dbReference type="SUPFAM" id="SSF51726">
    <property type="entry name" value="UROD/MetE-like"/>
    <property type="match status" value="1"/>
</dbReference>
<organism evidence="2">
    <name type="scientific">marine sediment metagenome</name>
    <dbReference type="NCBI Taxonomy" id="412755"/>
    <lineage>
        <taxon>unclassified sequences</taxon>
        <taxon>metagenomes</taxon>
        <taxon>ecological metagenomes</taxon>
    </lineage>
</organism>
<sequence>PEDVARETKECIDVLGRDGGYIVASSHELEADIPVENVKAMFLTAQEYGRYA</sequence>
<dbReference type="GO" id="GO:0006779">
    <property type="term" value="P:porphyrin-containing compound biosynthetic process"/>
    <property type="evidence" value="ECO:0007669"/>
    <property type="project" value="InterPro"/>
</dbReference>
<name>X1G3Y9_9ZZZZ</name>
<comment type="caution">
    <text evidence="2">The sequence shown here is derived from an EMBL/GenBank/DDBJ whole genome shotgun (WGS) entry which is preliminary data.</text>
</comment>